<dbReference type="PANTHER" id="PTHR19446">
    <property type="entry name" value="REVERSE TRANSCRIPTASES"/>
    <property type="match status" value="1"/>
</dbReference>
<protein>
    <recommendedName>
        <fullName evidence="3">Reverse transcriptase domain-containing protein</fullName>
    </recommendedName>
</protein>
<reference evidence="1 2" key="1">
    <citation type="journal article" date="2016" name="Proc. Natl. Acad. Sci. U.S.A.">
        <title>Lipid metabolic changes in an early divergent fungus govern the establishment of a mutualistic symbiosis with endobacteria.</title>
        <authorList>
            <person name="Lastovetsky O.A."/>
            <person name="Gaspar M.L."/>
            <person name="Mondo S.J."/>
            <person name="LaButti K.M."/>
            <person name="Sandor L."/>
            <person name="Grigoriev I.V."/>
            <person name="Henry S.A."/>
            <person name="Pawlowska T.E."/>
        </authorList>
    </citation>
    <scope>NUCLEOTIDE SEQUENCE [LARGE SCALE GENOMIC DNA]</scope>
    <source>
        <strain evidence="1 2">ATCC 11559</strain>
    </source>
</reference>
<sequence length="158" mass="17725">MTTGEYTKALAKISKIRKNRTLKPTFSTAEGAQNSANMMATHLESIYSDDLLCTVQAHKVISPTLPSDEECPFNIDLIQDAISNLPAKMPPGVDHLRIEMIKLIQHSLTPLLLILFQMCWAWSYVPLLWRIAQVVPIHKKCSPLDPGNYRPISLTTIV</sequence>
<name>A0A1X0S5J6_RHIZD</name>
<evidence type="ECO:0000313" key="1">
    <source>
        <dbReference type="EMBL" id="ORE19421.1"/>
    </source>
</evidence>
<proteinExistence type="predicted"/>
<dbReference type="AlphaFoldDB" id="A0A1X0S5J6"/>
<dbReference type="EMBL" id="KV921311">
    <property type="protein sequence ID" value="ORE19421.1"/>
    <property type="molecule type" value="Genomic_DNA"/>
</dbReference>
<accession>A0A1X0S5J6</accession>
<dbReference type="VEuPathDB" id="FungiDB:BCV72DRAFT_230533"/>
<evidence type="ECO:0000313" key="2">
    <source>
        <dbReference type="Proteomes" id="UP000242381"/>
    </source>
</evidence>
<dbReference type="Proteomes" id="UP000242381">
    <property type="component" value="Unassembled WGS sequence"/>
</dbReference>
<gene>
    <name evidence="1" type="ORF">BCV71DRAFT_177745</name>
</gene>
<dbReference type="OMA" id="ANMMATH"/>
<organism evidence="1 2">
    <name type="scientific">Rhizopus microsporus</name>
    <dbReference type="NCBI Taxonomy" id="58291"/>
    <lineage>
        <taxon>Eukaryota</taxon>
        <taxon>Fungi</taxon>
        <taxon>Fungi incertae sedis</taxon>
        <taxon>Mucoromycota</taxon>
        <taxon>Mucoromycotina</taxon>
        <taxon>Mucoromycetes</taxon>
        <taxon>Mucorales</taxon>
        <taxon>Mucorineae</taxon>
        <taxon>Rhizopodaceae</taxon>
        <taxon>Rhizopus</taxon>
    </lineage>
</organism>
<evidence type="ECO:0008006" key="3">
    <source>
        <dbReference type="Google" id="ProtNLM"/>
    </source>
</evidence>